<organism evidence="1 2">
    <name type="scientific">Legionella qingyii</name>
    <dbReference type="NCBI Taxonomy" id="2184757"/>
    <lineage>
        <taxon>Bacteria</taxon>
        <taxon>Pseudomonadati</taxon>
        <taxon>Pseudomonadota</taxon>
        <taxon>Gammaproteobacteria</taxon>
        <taxon>Legionellales</taxon>
        <taxon>Legionellaceae</taxon>
        <taxon>Legionella</taxon>
    </lineage>
</organism>
<name>A0A317TZ09_9GAMM</name>
<reference evidence="1 2" key="1">
    <citation type="submission" date="2018-05" db="EMBL/GenBank/DDBJ databases">
        <title>Legionella qingyii sp.nov., whole genome shotgun sequence.</title>
        <authorList>
            <person name="Wu H."/>
            <person name="Zhu Q."/>
            <person name="Hu C."/>
        </authorList>
    </citation>
    <scope>NUCLEOTIDE SEQUENCE [LARGE SCALE GENOMIC DNA]</scope>
    <source>
        <strain evidence="1 2">HEB18</strain>
    </source>
</reference>
<protein>
    <submittedName>
        <fullName evidence="1">Uncharacterized protein</fullName>
    </submittedName>
</protein>
<comment type="caution">
    <text evidence="1">The sequence shown here is derived from an EMBL/GenBank/DDBJ whole genome shotgun (WGS) entry which is preliminary data.</text>
</comment>
<accession>A0A317TZ09</accession>
<dbReference type="EMBL" id="QHJG01000025">
    <property type="protein sequence ID" value="PWY54924.1"/>
    <property type="molecule type" value="Genomic_DNA"/>
</dbReference>
<proteinExistence type="predicted"/>
<dbReference type="Proteomes" id="UP000247152">
    <property type="component" value="Unassembled WGS sequence"/>
</dbReference>
<gene>
    <name evidence="1" type="ORF">DGG96_14615</name>
</gene>
<evidence type="ECO:0000313" key="2">
    <source>
        <dbReference type="Proteomes" id="UP000247152"/>
    </source>
</evidence>
<dbReference type="AlphaFoldDB" id="A0A317TZ09"/>
<sequence length="66" mass="7444">MDGSGTADLFYKRLRHSVATRTTFRHANNNYGVAVLIVEEKVAVSIAIPNLKTDFKGIDRMENYLD</sequence>
<evidence type="ECO:0000313" key="1">
    <source>
        <dbReference type="EMBL" id="PWY54924.1"/>
    </source>
</evidence>